<evidence type="ECO:0000256" key="3">
    <source>
        <dbReference type="SAM" id="SignalP"/>
    </source>
</evidence>
<feature type="transmembrane region" description="Helical" evidence="2">
    <location>
        <begin position="295"/>
        <end position="314"/>
    </location>
</feature>
<dbReference type="PANTHER" id="PTHR34220">
    <property type="entry name" value="SENSOR HISTIDINE KINASE YPDA"/>
    <property type="match status" value="1"/>
</dbReference>
<feature type="transmembrane region" description="Helical" evidence="2">
    <location>
        <begin position="233"/>
        <end position="250"/>
    </location>
</feature>
<comment type="caution">
    <text evidence="6">The sequence shown here is derived from an EMBL/GenBank/DDBJ whole genome shotgun (WGS) entry which is preliminary data.</text>
</comment>
<reference evidence="6 7" key="1">
    <citation type="submission" date="2018-03" db="EMBL/GenBank/DDBJ databases">
        <title>Genomic Encyclopedia of Archaeal and Bacterial Type Strains, Phase II (KMG-II): from individual species to whole genera.</title>
        <authorList>
            <person name="Goeker M."/>
        </authorList>
    </citation>
    <scope>NUCLEOTIDE SEQUENCE [LARGE SCALE GENOMIC DNA]</scope>
    <source>
        <strain evidence="6 7">DSM 29057</strain>
    </source>
</reference>
<dbReference type="Pfam" id="PF06580">
    <property type="entry name" value="His_kinase"/>
    <property type="match status" value="1"/>
</dbReference>
<feature type="transmembrane region" description="Helical" evidence="2">
    <location>
        <begin position="262"/>
        <end position="283"/>
    </location>
</feature>
<protein>
    <submittedName>
        <fullName evidence="6">7TM protein involved in diverse intracellular signaling</fullName>
    </submittedName>
</protein>
<sequence>MRIAVYIFCLLCAVSTSFAQDRIPLSSVEIFGELRLESIAEARANKQGTTANLRWIIVNDLDSAEDVYLRVPSADSVVVHAAFLSTDTTFVTGPYVRANSWLFPEDPAIVPLRIQAGQQVKLNARLWSASGRPFSVKNVSLQSREFTLGQSLSAYRQFAGRTEFNGFFLGAVVFAMLFSLLIWARTRQLVFLYYGLYLLGAGIYSLVVKSLPYSYLARAAYMDLPLTYKLGEPVQYLFFGAYIAFAFELLDIDHRYLTLSRFARLFTYLLLVCGGCLLIYNLFRFDYLLQQKAFLISRMVILPVALILLSYIVWQVQSPVKWFFVVGSSLFFLGGLLAVVVDPKSRHLFFGVTTLNPVNFFKTGILLECLCFALALGVKIRIQQKQRDYATSAYIDQLELNRQMTQSENERLENMVRQRSEEILEKNLLIEKQKQSQMRSELQKQIAEMEMRALRSQMNPHFIFNSLNSIRYQIMKKDYDQAVLYLTRFSKLLRYILQNSREHVIALSEEIEMNRLYVQLESLRFSQGFEFILQIPESIDTSQILIPPMLLQPYIENAVKHGLVPSARQLKTLRIEIKEIEGGCRIIVEDNGVGRKASSLSSKFDGKQSLGIKIACERIELFNAGYHPVIQVLIEDLFEDREPSGTRVMFNYKYT</sequence>
<keyword evidence="1" id="KW-0175">Coiled coil</keyword>
<feature type="domain" description="7TM-DISM receptor extracellular" evidence="5">
    <location>
        <begin position="164"/>
        <end position="377"/>
    </location>
</feature>
<name>A0A2P8FCN0_9BACT</name>
<dbReference type="GO" id="GO:0016020">
    <property type="term" value="C:membrane"/>
    <property type="evidence" value="ECO:0007669"/>
    <property type="project" value="InterPro"/>
</dbReference>
<feature type="transmembrane region" description="Helical" evidence="2">
    <location>
        <begin position="360"/>
        <end position="378"/>
    </location>
</feature>
<dbReference type="GO" id="GO:0000155">
    <property type="term" value="F:phosphorelay sensor kinase activity"/>
    <property type="evidence" value="ECO:0007669"/>
    <property type="project" value="InterPro"/>
</dbReference>
<evidence type="ECO:0000313" key="6">
    <source>
        <dbReference type="EMBL" id="PSL19491.1"/>
    </source>
</evidence>
<feature type="domain" description="Signal transduction histidine kinase internal region" evidence="4">
    <location>
        <begin position="449"/>
        <end position="527"/>
    </location>
</feature>
<dbReference type="InterPro" id="IPR036890">
    <property type="entry name" value="HATPase_C_sf"/>
</dbReference>
<feature type="coiled-coil region" evidence="1">
    <location>
        <begin position="395"/>
        <end position="459"/>
    </location>
</feature>
<keyword evidence="2" id="KW-0472">Membrane</keyword>
<dbReference type="Pfam" id="PF07695">
    <property type="entry name" value="7TMR-DISM_7TM"/>
    <property type="match status" value="1"/>
</dbReference>
<evidence type="ECO:0000259" key="4">
    <source>
        <dbReference type="Pfam" id="PF06580"/>
    </source>
</evidence>
<feature type="chain" id="PRO_5015162829" evidence="3">
    <location>
        <begin position="20"/>
        <end position="655"/>
    </location>
</feature>
<evidence type="ECO:0000313" key="7">
    <source>
        <dbReference type="Proteomes" id="UP000241964"/>
    </source>
</evidence>
<evidence type="ECO:0000256" key="1">
    <source>
        <dbReference type="SAM" id="Coils"/>
    </source>
</evidence>
<dbReference type="AlphaFoldDB" id="A0A2P8FCN0"/>
<keyword evidence="3" id="KW-0732">Signal</keyword>
<dbReference type="InterPro" id="IPR010559">
    <property type="entry name" value="Sig_transdc_His_kin_internal"/>
</dbReference>
<evidence type="ECO:0000256" key="2">
    <source>
        <dbReference type="SAM" id="Phobius"/>
    </source>
</evidence>
<organism evidence="6 7">
    <name type="scientific">Dyadobacter jiangsuensis</name>
    <dbReference type="NCBI Taxonomy" id="1591085"/>
    <lineage>
        <taxon>Bacteria</taxon>
        <taxon>Pseudomonadati</taxon>
        <taxon>Bacteroidota</taxon>
        <taxon>Cytophagia</taxon>
        <taxon>Cytophagales</taxon>
        <taxon>Spirosomataceae</taxon>
        <taxon>Dyadobacter</taxon>
    </lineage>
</organism>
<keyword evidence="2" id="KW-1133">Transmembrane helix</keyword>
<accession>A0A2P8FCN0</accession>
<dbReference type="PANTHER" id="PTHR34220:SF7">
    <property type="entry name" value="SENSOR HISTIDINE KINASE YPDA"/>
    <property type="match status" value="1"/>
</dbReference>
<dbReference type="InterPro" id="IPR011623">
    <property type="entry name" value="7TMR_DISM_rcpt_extracell_dom1"/>
</dbReference>
<dbReference type="Proteomes" id="UP000241964">
    <property type="component" value="Unassembled WGS sequence"/>
</dbReference>
<feature type="transmembrane region" description="Helical" evidence="2">
    <location>
        <begin position="321"/>
        <end position="340"/>
    </location>
</feature>
<dbReference type="InterPro" id="IPR050640">
    <property type="entry name" value="Bact_2-comp_sensor_kinase"/>
</dbReference>
<evidence type="ECO:0000259" key="5">
    <source>
        <dbReference type="Pfam" id="PF07695"/>
    </source>
</evidence>
<dbReference type="EMBL" id="PYAS01000026">
    <property type="protein sequence ID" value="PSL19491.1"/>
    <property type="molecule type" value="Genomic_DNA"/>
</dbReference>
<gene>
    <name evidence="6" type="ORF">CLV60_1269</name>
</gene>
<keyword evidence="2" id="KW-0812">Transmembrane</keyword>
<proteinExistence type="predicted"/>
<dbReference type="Gene3D" id="3.30.565.10">
    <property type="entry name" value="Histidine kinase-like ATPase, C-terminal domain"/>
    <property type="match status" value="1"/>
</dbReference>
<dbReference type="SUPFAM" id="SSF55874">
    <property type="entry name" value="ATPase domain of HSP90 chaperone/DNA topoisomerase II/histidine kinase"/>
    <property type="match status" value="1"/>
</dbReference>
<dbReference type="OrthoDB" id="6190788at2"/>
<feature type="transmembrane region" description="Helical" evidence="2">
    <location>
        <begin position="191"/>
        <end position="213"/>
    </location>
</feature>
<dbReference type="RefSeq" id="WP_106599507.1">
    <property type="nucleotide sequence ID" value="NZ_PYAS01000026.1"/>
</dbReference>
<feature type="transmembrane region" description="Helical" evidence="2">
    <location>
        <begin position="164"/>
        <end position="184"/>
    </location>
</feature>
<feature type="signal peptide" evidence="3">
    <location>
        <begin position="1"/>
        <end position="19"/>
    </location>
</feature>
<keyword evidence="7" id="KW-1185">Reference proteome</keyword>